<feature type="region of interest" description="Disordered" evidence="1">
    <location>
        <begin position="1"/>
        <end position="20"/>
    </location>
</feature>
<proteinExistence type="predicted"/>
<sequence>MTNANRRESGASSSSQSKGEVMVLRQEVAGLRSKPASYKTQMSLIVQVLCSFGIRHPDFSASPPLEPLHP</sequence>
<evidence type="ECO:0000313" key="2">
    <source>
        <dbReference type="EMBL" id="KAB2608451.1"/>
    </source>
</evidence>
<comment type="caution">
    <text evidence="2">The sequence shown here is derived from an EMBL/GenBank/DDBJ whole genome shotgun (WGS) entry which is preliminary data.</text>
</comment>
<reference evidence="2 3" key="1">
    <citation type="submission" date="2019-09" db="EMBL/GenBank/DDBJ databases">
        <authorList>
            <person name="Ou C."/>
        </authorList>
    </citation>
    <scope>NUCLEOTIDE SEQUENCE [LARGE SCALE GENOMIC DNA]</scope>
    <source>
        <strain evidence="2">S2</strain>
        <tissue evidence="2">Leaf</tissue>
    </source>
</reference>
<dbReference type="AlphaFoldDB" id="A0A5N5G3W3"/>
<name>A0A5N5G3W3_9ROSA</name>
<keyword evidence="3" id="KW-1185">Reference proteome</keyword>
<accession>A0A5N5G3W3</accession>
<protein>
    <submittedName>
        <fullName evidence="2">Uncharacterized protein</fullName>
    </submittedName>
</protein>
<gene>
    <name evidence="2" type="ORF">D8674_011619</name>
</gene>
<dbReference type="EMBL" id="SMOL01000553">
    <property type="protein sequence ID" value="KAB2608451.1"/>
    <property type="molecule type" value="Genomic_DNA"/>
</dbReference>
<evidence type="ECO:0000256" key="1">
    <source>
        <dbReference type="SAM" id="MobiDB-lite"/>
    </source>
</evidence>
<reference evidence="2 3" key="3">
    <citation type="submission" date="2019-11" db="EMBL/GenBank/DDBJ databases">
        <title>A de novo genome assembly of a pear dwarfing rootstock.</title>
        <authorList>
            <person name="Wang F."/>
            <person name="Wang J."/>
            <person name="Li S."/>
            <person name="Zhang Y."/>
            <person name="Fang M."/>
            <person name="Ma L."/>
            <person name="Zhao Y."/>
            <person name="Jiang S."/>
        </authorList>
    </citation>
    <scope>NUCLEOTIDE SEQUENCE [LARGE SCALE GENOMIC DNA]</scope>
    <source>
        <strain evidence="2">S2</strain>
        <tissue evidence="2">Leaf</tissue>
    </source>
</reference>
<dbReference type="Proteomes" id="UP000327157">
    <property type="component" value="Chromosome 14"/>
</dbReference>
<reference evidence="3" key="2">
    <citation type="submission" date="2019-10" db="EMBL/GenBank/DDBJ databases">
        <title>A de novo genome assembly of a pear dwarfing rootstock.</title>
        <authorList>
            <person name="Wang F."/>
            <person name="Wang J."/>
            <person name="Li S."/>
            <person name="Zhang Y."/>
            <person name="Fang M."/>
            <person name="Ma L."/>
            <person name="Zhao Y."/>
            <person name="Jiang S."/>
        </authorList>
    </citation>
    <scope>NUCLEOTIDE SEQUENCE [LARGE SCALE GENOMIC DNA]</scope>
</reference>
<organism evidence="2 3">
    <name type="scientific">Pyrus ussuriensis x Pyrus communis</name>
    <dbReference type="NCBI Taxonomy" id="2448454"/>
    <lineage>
        <taxon>Eukaryota</taxon>
        <taxon>Viridiplantae</taxon>
        <taxon>Streptophyta</taxon>
        <taxon>Embryophyta</taxon>
        <taxon>Tracheophyta</taxon>
        <taxon>Spermatophyta</taxon>
        <taxon>Magnoliopsida</taxon>
        <taxon>eudicotyledons</taxon>
        <taxon>Gunneridae</taxon>
        <taxon>Pentapetalae</taxon>
        <taxon>rosids</taxon>
        <taxon>fabids</taxon>
        <taxon>Rosales</taxon>
        <taxon>Rosaceae</taxon>
        <taxon>Amygdaloideae</taxon>
        <taxon>Maleae</taxon>
        <taxon>Pyrus</taxon>
    </lineage>
</organism>
<evidence type="ECO:0000313" key="3">
    <source>
        <dbReference type="Proteomes" id="UP000327157"/>
    </source>
</evidence>